<dbReference type="Proteomes" id="UP000060132">
    <property type="component" value="Chromosome"/>
</dbReference>
<proteinExistence type="predicted"/>
<dbReference type="RefSeq" id="WP_010944153.1">
    <property type="nucleotide sequence ID" value="NZ_CP011218.1"/>
</dbReference>
<protein>
    <submittedName>
        <fullName evidence="2">Uncharacterized protein</fullName>
    </submittedName>
</protein>
<reference evidence="2 3" key="1">
    <citation type="journal article" date="2015" name="PLoS Negl. Trop. Dis.">
        <title>Haemophilus ducreyi Cutaneous Ulcer Strains Are Nearly Identical to Class I Genital Ulcer Strains.</title>
        <authorList>
            <person name="Gangaiah D."/>
            <person name="Webb K.M."/>
            <person name="Humphreys T.L."/>
            <person name="Fortney K.R."/>
            <person name="Toh E."/>
            <person name="Tai A."/>
            <person name="Katz S.S."/>
            <person name="Pillay A."/>
            <person name="Chen C.Y."/>
            <person name="Roberts S.A."/>
            <person name="Munson R.S.Jr."/>
            <person name="Spinola S.M."/>
        </authorList>
    </citation>
    <scope>NUCLEOTIDE SEQUENCE [LARGE SCALE GENOMIC DNA]</scope>
    <source>
        <strain evidence="3">CLU2</strain>
    </source>
</reference>
<accession>A0AAC9EN13</accession>
<feature type="signal peptide" evidence="1">
    <location>
        <begin position="1"/>
        <end position="20"/>
    </location>
</feature>
<name>A0AAC9EN13_HAEDC</name>
<dbReference type="EMBL" id="CP011219">
    <property type="protein sequence ID" value="AKO31709.1"/>
    <property type="molecule type" value="Genomic_DNA"/>
</dbReference>
<evidence type="ECO:0000313" key="2">
    <source>
        <dbReference type="EMBL" id="AKO31709.1"/>
    </source>
</evidence>
<keyword evidence="1" id="KW-0732">Signal</keyword>
<organism evidence="2 3">
    <name type="scientific">Haemophilus ducreyi</name>
    <dbReference type="NCBI Taxonomy" id="730"/>
    <lineage>
        <taxon>Bacteria</taxon>
        <taxon>Pseudomonadati</taxon>
        <taxon>Pseudomonadota</taxon>
        <taxon>Gammaproteobacteria</taxon>
        <taxon>Pasteurellales</taxon>
        <taxon>Pasteurellaceae</taxon>
        <taxon>Haemophilus</taxon>
    </lineage>
</organism>
<sequence length="77" mass="8892">MKAVKTLLFLTALFSLGAQPAGQCDDNDKACWEMLAKAQWNEEFGDTPPNMTPQQEKETWEWLKKHYPNTDFNNTIN</sequence>
<evidence type="ECO:0000256" key="1">
    <source>
        <dbReference type="SAM" id="SignalP"/>
    </source>
</evidence>
<feature type="chain" id="PRO_5042156521" evidence="1">
    <location>
        <begin position="21"/>
        <end position="77"/>
    </location>
</feature>
<gene>
    <name evidence="2" type="ORF">RZ57_00370</name>
</gene>
<evidence type="ECO:0000313" key="3">
    <source>
        <dbReference type="Proteomes" id="UP000060132"/>
    </source>
</evidence>
<dbReference type="AlphaFoldDB" id="A0AAC9EN13"/>